<reference evidence="1" key="1">
    <citation type="submission" date="2022-03" db="EMBL/GenBank/DDBJ databases">
        <authorList>
            <person name="Alioto T."/>
            <person name="Alioto T."/>
            <person name="Gomez Garrido J."/>
        </authorList>
    </citation>
    <scope>NUCLEOTIDE SEQUENCE</scope>
</reference>
<gene>
    <name evidence="1" type="ORF">PECUL_23A020982</name>
</gene>
<proteinExistence type="predicted"/>
<dbReference type="EMBL" id="OW240913">
    <property type="protein sequence ID" value="CAH2250613.1"/>
    <property type="molecule type" value="Genomic_DNA"/>
</dbReference>
<evidence type="ECO:0000313" key="1">
    <source>
        <dbReference type="EMBL" id="CAH2250613.1"/>
    </source>
</evidence>
<dbReference type="AlphaFoldDB" id="A0AAD1REQ5"/>
<evidence type="ECO:0000313" key="2">
    <source>
        <dbReference type="Proteomes" id="UP001295444"/>
    </source>
</evidence>
<name>A0AAD1REQ5_PELCU</name>
<accession>A0AAD1REQ5</accession>
<organism evidence="1 2">
    <name type="scientific">Pelobates cultripes</name>
    <name type="common">Western spadefoot toad</name>
    <dbReference type="NCBI Taxonomy" id="61616"/>
    <lineage>
        <taxon>Eukaryota</taxon>
        <taxon>Metazoa</taxon>
        <taxon>Chordata</taxon>
        <taxon>Craniata</taxon>
        <taxon>Vertebrata</taxon>
        <taxon>Euteleostomi</taxon>
        <taxon>Amphibia</taxon>
        <taxon>Batrachia</taxon>
        <taxon>Anura</taxon>
        <taxon>Pelobatoidea</taxon>
        <taxon>Pelobatidae</taxon>
        <taxon>Pelobates</taxon>
    </lineage>
</organism>
<protein>
    <submittedName>
        <fullName evidence="1">Uncharacterized protein</fullName>
    </submittedName>
</protein>
<sequence length="110" mass="12429">MDALLTSRETSQPGRMPFIYATEPRKLKHKAPAYYRPPLAEIEVLLRRSPTTDLCSTVEHNQTTVQGDTLTIGRRSQRTPASTVTETRDIGTLLQRPSQSKMVHAEGYFK</sequence>
<dbReference type="Proteomes" id="UP001295444">
    <property type="component" value="Chromosome 02"/>
</dbReference>
<keyword evidence="2" id="KW-1185">Reference proteome</keyword>